<keyword evidence="1" id="KW-0812">Transmembrane</keyword>
<dbReference type="InParanoid" id="A0A1D3D0A3"/>
<reference evidence="2 3" key="1">
    <citation type="journal article" date="2016" name="BMC Genomics">
        <title>Comparative genomics reveals Cyclospora cayetanensis possesses coccidia-like metabolism and invasion components but unique surface antigens.</title>
        <authorList>
            <person name="Liu S."/>
            <person name="Wang L."/>
            <person name="Zheng H."/>
            <person name="Xu Z."/>
            <person name="Roellig D.M."/>
            <person name="Li N."/>
            <person name="Frace M.A."/>
            <person name="Tang K."/>
            <person name="Arrowood M.J."/>
            <person name="Moss D.M."/>
            <person name="Zhang L."/>
            <person name="Feng Y."/>
            <person name="Xiao L."/>
        </authorList>
    </citation>
    <scope>NUCLEOTIDE SEQUENCE [LARGE SCALE GENOMIC DNA]</scope>
    <source>
        <strain evidence="2 3">CHN_HEN01</strain>
    </source>
</reference>
<sequence>MGCTSDALILLGVPPLTFLFIEHAPSTSSAVFPLTRRLYFLSQEGLYTLSQEGLGLVLGGRSIRGLLPSCTALQERHPPQFCCTYRYAARQQHIVLLCRPLPMPVLSLHLASVSSTPVCVSLALGVCTLQGLVEVIISVTIALAAWVLLLLSAAAATLSQQLLLHLDAFSTATAAALAAPRTQPVDASALQEALFWAAFLALLWLMSVLQQRHTAEIHSRPWRDAAAAAALLLQHKPESWEDLPTDVPILALLGMRQAVSSLQLSVNQAKTRYVQQQSLAPNPKGSATSSSDGAYSGGGYGVFEAVTSLVLRQLRLYSALLRLLPTLCSAEARQVHESALASVQHDAALIDPRYSALQPMLQSTNTTMRSCLHRLLVYRAPVLSAARGCSVLVQQLLENAFAD</sequence>
<protein>
    <submittedName>
        <fullName evidence="2">Uncharacterized protein</fullName>
    </submittedName>
</protein>
<accession>A0A1D3D0A3</accession>
<feature type="transmembrane region" description="Helical" evidence="1">
    <location>
        <begin position="136"/>
        <end position="158"/>
    </location>
</feature>
<gene>
    <name evidence="2" type="ORF">cyc_04474</name>
</gene>
<dbReference type="VEuPathDB" id="ToxoDB:cyc_04474"/>
<keyword evidence="1" id="KW-0472">Membrane</keyword>
<proteinExistence type="predicted"/>
<dbReference type="AlphaFoldDB" id="A0A1D3D0A3"/>
<organism evidence="2 3">
    <name type="scientific">Cyclospora cayetanensis</name>
    <dbReference type="NCBI Taxonomy" id="88456"/>
    <lineage>
        <taxon>Eukaryota</taxon>
        <taxon>Sar</taxon>
        <taxon>Alveolata</taxon>
        <taxon>Apicomplexa</taxon>
        <taxon>Conoidasida</taxon>
        <taxon>Coccidia</taxon>
        <taxon>Eucoccidiorida</taxon>
        <taxon>Eimeriorina</taxon>
        <taxon>Eimeriidae</taxon>
        <taxon>Cyclospora</taxon>
    </lineage>
</organism>
<dbReference type="EMBL" id="JROU02001292">
    <property type="protein sequence ID" value="OEH76878.1"/>
    <property type="molecule type" value="Genomic_DNA"/>
</dbReference>
<evidence type="ECO:0000313" key="3">
    <source>
        <dbReference type="Proteomes" id="UP000095192"/>
    </source>
</evidence>
<keyword evidence="3" id="KW-1185">Reference proteome</keyword>
<comment type="caution">
    <text evidence="2">The sequence shown here is derived from an EMBL/GenBank/DDBJ whole genome shotgun (WGS) entry which is preliminary data.</text>
</comment>
<evidence type="ECO:0000256" key="1">
    <source>
        <dbReference type="SAM" id="Phobius"/>
    </source>
</evidence>
<feature type="transmembrane region" description="Helical" evidence="1">
    <location>
        <begin position="106"/>
        <end position="129"/>
    </location>
</feature>
<feature type="transmembrane region" description="Helical" evidence="1">
    <location>
        <begin position="193"/>
        <end position="210"/>
    </location>
</feature>
<name>A0A1D3D0A3_9EIME</name>
<dbReference type="VEuPathDB" id="ToxoDB:LOC34621002"/>
<evidence type="ECO:0000313" key="2">
    <source>
        <dbReference type="EMBL" id="OEH76878.1"/>
    </source>
</evidence>
<keyword evidence="1" id="KW-1133">Transmembrane helix</keyword>
<dbReference type="Proteomes" id="UP000095192">
    <property type="component" value="Unassembled WGS sequence"/>
</dbReference>